<name>A0A1M6CZV6_9BACE</name>
<evidence type="ECO:0000313" key="3">
    <source>
        <dbReference type="EMBL" id="SHI66537.1"/>
    </source>
</evidence>
<keyword evidence="4" id="KW-1185">Reference proteome</keyword>
<organism evidence="3 4">
    <name type="scientific">Bacteroides stercorirosoris</name>
    <dbReference type="NCBI Taxonomy" id="871324"/>
    <lineage>
        <taxon>Bacteria</taxon>
        <taxon>Pseudomonadati</taxon>
        <taxon>Bacteroidota</taxon>
        <taxon>Bacteroidia</taxon>
        <taxon>Bacteroidales</taxon>
        <taxon>Bacteroidaceae</taxon>
        <taxon>Bacteroides</taxon>
    </lineage>
</organism>
<dbReference type="RefSeq" id="WP_025831399.1">
    <property type="nucleotide sequence ID" value="NZ_FQZN01000005.1"/>
</dbReference>
<dbReference type="GO" id="GO:0016646">
    <property type="term" value="F:oxidoreductase activity, acting on the CH-NH group of donors, NAD or NADP as acceptor"/>
    <property type="evidence" value="ECO:0007669"/>
    <property type="project" value="UniProtKB-ARBA"/>
</dbReference>
<dbReference type="InterPro" id="IPR012349">
    <property type="entry name" value="Split_barrel_FMN-bd"/>
</dbReference>
<dbReference type="PANTHER" id="PTHR43567:SF5">
    <property type="entry name" value="HYPOTHETICAL CYTOSOLIC PROTEIN"/>
    <property type="match status" value="1"/>
</dbReference>
<protein>
    <submittedName>
        <fullName evidence="3">NADH-FMN oxidoreductase RutF, flavin reductase (DIM6/NTAB) family</fullName>
    </submittedName>
</protein>
<dbReference type="EMBL" id="FQZN01000005">
    <property type="protein sequence ID" value="SHI66537.1"/>
    <property type="molecule type" value="Genomic_DNA"/>
</dbReference>
<dbReference type="InterPro" id="IPR052174">
    <property type="entry name" value="Flavoredoxin"/>
</dbReference>
<proteinExistence type="inferred from homology"/>
<reference evidence="4" key="1">
    <citation type="submission" date="2016-11" db="EMBL/GenBank/DDBJ databases">
        <authorList>
            <person name="Varghese N."/>
            <person name="Submissions S."/>
        </authorList>
    </citation>
    <scope>NUCLEOTIDE SEQUENCE [LARGE SCALE GENOMIC DNA]</scope>
    <source>
        <strain evidence="4">DSM 26884</strain>
    </source>
</reference>
<dbReference type="InterPro" id="IPR002563">
    <property type="entry name" value="Flavin_Rdtase-like_dom"/>
</dbReference>
<evidence type="ECO:0000256" key="1">
    <source>
        <dbReference type="ARBA" id="ARBA00038054"/>
    </source>
</evidence>
<accession>A0A1M6CZV6</accession>
<dbReference type="Proteomes" id="UP000184192">
    <property type="component" value="Unassembled WGS sequence"/>
</dbReference>
<feature type="domain" description="Flavin reductase like" evidence="2">
    <location>
        <begin position="22"/>
        <end position="169"/>
    </location>
</feature>
<dbReference type="Pfam" id="PF01613">
    <property type="entry name" value="Flavin_Reduct"/>
    <property type="match status" value="1"/>
</dbReference>
<dbReference type="eggNOG" id="COG1853">
    <property type="taxonomic scope" value="Bacteria"/>
</dbReference>
<sequence>MKPIAIKDLSDNFFEIIGKEWMLVTAGNKEHFNTMTASWGGIGFLWNKPVVYVFIRPERYTFEFIEKSEYFTLSFLGEENRAIHKICGSKSGREVDKVKETGLKPIVTEKGNILFEQGRLSLECRKLYTDVMKEDCFIDPAVCKQWYGGAHGGLHHIYVAEITGAWIRE</sequence>
<dbReference type="AlphaFoldDB" id="A0A1M6CZV6"/>
<evidence type="ECO:0000259" key="2">
    <source>
        <dbReference type="Pfam" id="PF01613"/>
    </source>
</evidence>
<gene>
    <name evidence="3" type="ORF">SAMN05444350_105137</name>
</gene>
<dbReference type="GeneID" id="92711364"/>
<dbReference type="SUPFAM" id="SSF50475">
    <property type="entry name" value="FMN-binding split barrel"/>
    <property type="match status" value="1"/>
</dbReference>
<dbReference type="Gene3D" id="2.30.110.10">
    <property type="entry name" value="Electron Transport, Fmn-binding Protein, Chain A"/>
    <property type="match status" value="1"/>
</dbReference>
<dbReference type="PANTHER" id="PTHR43567">
    <property type="entry name" value="FLAVOREDOXIN-RELATED-RELATED"/>
    <property type="match status" value="1"/>
</dbReference>
<dbReference type="GO" id="GO:0010181">
    <property type="term" value="F:FMN binding"/>
    <property type="evidence" value="ECO:0007669"/>
    <property type="project" value="InterPro"/>
</dbReference>
<evidence type="ECO:0000313" key="4">
    <source>
        <dbReference type="Proteomes" id="UP000184192"/>
    </source>
</evidence>
<comment type="similarity">
    <text evidence="1">Belongs to the flavoredoxin family.</text>
</comment>